<evidence type="ECO:0000313" key="2">
    <source>
        <dbReference type="EMBL" id="OGG76733.1"/>
    </source>
</evidence>
<name>A0A1F6ESW9_9BACT</name>
<dbReference type="EMBL" id="MFMC01000042">
    <property type="protein sequence ID" value="OGG76733.1"/>
    <property type="molecule type" value="Genomic_DNA"/>
</dbReference>
<comment type="caution">
    <text evidence="2">The sequence shown here is derived from an EMBL/GenBank/DDBJ whole genome shotgun (WGS) entry which is preliminary data.</text>
</comment>
<evidence type="ECO:0000313" key="3">
    <source>
        <dbReference type="Proteomes" id="UP000177215"/>
    </source>
</evidence>
<sequence>MGDELTQKITQRLAELPEDVRRAVQSADMAKNIEALGVKYKLHIDQIGELEDETLMTMLGFTPLESFEQRITDTLHLPAEMGKGVAEEINRDIFLAVRASLRQFTEAKAAAPKEIHPAELMLSQKTVTTTPTAPPTSPEATKGTAQPYKADPYREIPE</sequence>
<dbReference type="Proteomes" id="UP000177215">
    <property type="component" value="Unassembled WGS sequence"/>
</dbReference>
<dbReference type="STRING" id="1798515.A3B35_00565"/>
<dbReference type="AlphaFoldDB" id="A0A1F6ESW9"/>
<proteinExistence type="predicted"/>
<accession>A0A1F6ESW9</accession>
<gene>
    <name evidence="2" type="ORF">A3B35_00565</name>
</gene>
<feature type="region of interest" description="Disordered" evidence="1">
    <location>
        <begin position="118"/>
        <end position="158"/>
    </location>
</feature>
<organism evidence="2 3">
    <name type="scientific">Candidatus Kaiserbacteria bacterium RIFCSPLOWO2_01_FULL_54_24</name>
    <dbReference type="NCBI Taxonomy" id="1798515"/>
    <lineage>
        <taxon>Bacteria</taxon>
        <taxon>Candidatus Kaiseribacteriota</taxon>
    </lineage>
</organism>
<evidence type="ECO:0000256" key="1">
    <source>
        <dbReference type="SAM" id="MobiDB-lite"/>
    </source>
</evidence>
<protein>
    <submittedName>
        <fullName evidence="2">Uncharacterized protein</fullName>
    </submittedName>
</protein>
<reference evidence="2 3" key="1">
    <citation type="journal article" date="2016" name="Nat. Commun.">
        <title>Thousands of microbial genomes shed light on interconnected biogeochemical processes in an aquifer system.</title>
        <authorList>
            <person name="Anantharaman K."/>
            <person name="Brown C.T."/>
            <person name="Hug L.A."/>
            <person name="Sharon I."/>
            <person name="Castelle C.J."/>
            <person name="Probst A.J."/>
            <person name="Thomas B.C."/>
            <person name="Singh A."/>
            <person name="Wilkins M.J."/>
            <person name="Karaoz U."/>
            <person name="Brodie E.L."/>
            <person name="Williams K.H."/>
            <person name="Hubbard S.S."/>
            <person name="Banfield J.F."/>
        </authorList>
    </citation>
    <scope>NUCLEOTIDE SEQUENCE [LARGE SCALE GENOMIC DNA]</scope>
</reference>